<keyword evidence="3" id="KW-0342">GTP-binding</keyword>
<reference evidence="6" key="1">
    <citation type="submission" date="2025-08" db="UniProtKB">
        <authorList>
            <consortium name="Ensembl"/>
        </authorList>
    </citation>
    <scope>IDENTIFICATION</scope>
</reference>
<reference evidence="6" key="2">
    <citation type="submission" date="2025-09" db="UniProtKB">
        <authorList>
            <consortium name="Ensembl"/>
        </authorList>
    </citation>
    <scope>IDENTIFICATION</scope>
</reference>
<comment type="similarity">
    <text evidence="1">Belongs to the TRAFAC class TrmE-Era-EngA-EngB-Septin-like GTPase superfamily. AIG1/Toc34/Toc159-like paraseptin GTPase family. IAN subfamily.</text>
</comment>
<protein>
    <submittedName>
        <fullName evidence="6">GTPase IMAP family member 7-like</fullName>
    </submittedName>
</protein>
<dbReference type="AlphaFoldDB" id="A0A8C7M6M6"/>
<feature type="domain" description="AIG1-type G" evidence="5">
    <location>
        <begin position="9"/>
        <end position="209"/>
    </location>
</feature>
<dbReference type="PROSITE" id="PS51720">
    <property type="entry name" value="G_AIG1"/>
    <property type="match status" value="1"/>
</dbReference>
<name>A0A8C7M6M6_ONCKI</name>
<proteinExistence type="inferred from homology"/>
<organism evidence="6 7">
    <name type="scientific">Oncorhynchus kisutch</name>
    <name type="common">Coho salmon</name>
    <name type="synonym">Salmo kisutch</name>
    <dbReference type="NCBI Taxonomy" id="8019"/>
    <lineage>
        <taxon>Eukaryota</taxon>
        <taxon>Metazoa</taxon>
        <taxon>Chordata</taxon>
        <taxon>Craniata</taxon>
        <taxon>Vertebrata</taxon>
        <taxon>Euteleostomi</taxon>
        <taxon>Actinopterygii</taxon>
        <taxon>Neopterygii</taxon>
        <taxon>Teleostei</taxon>
        <taxon>Protacanthopterygii</taxon>
        <taxon>Salmoniformes</taxon>
        <taxon>Salmonidae</taxon>
        <taxon>Salmoninae</taxon>
        <taxon>Oncorhynchus</taxon>
    </lineage>
</organism>
<dbReference type="InterPro" id="IPR027417">
    <property type="entry name" value="P-loop_NTPase"/>
</dbReference>
<dbReference type="GO" id="GO:0005525">
    <property type="term" value="F:GTP binding"/>
    <property type="evidence" value="ECO:0007669"/>
    <property type="project" value="UniProtKB-KW"/>
</dbReference>
<keyword evidence="2" id="KW-0547">Nucleotide-binding</keyword>
<accession>A0A8C7M6M6</accession>
<dbReference type="SUPFAM" id="SSF52540">
    <property type="entry name" value="P-loop containing nucleoside triphosphate hydrolases"/>
    <property type="match status" value="1"/>
</dbReference>
<sequence>MAGVQKKKNEALRIVLVGKTGVGKSATANTILGKKVFESKRSPVSLTKECDKARGEVDGREVAIVDTPGLFDTNLSQEETLMKIAKCISFSAPGPHVFLVVIALVRFTQEEKDAVEMIQSFFGKDAARYIMVLFTNADQLDEEQTIEEFLRASSDLQDVIAKCGGRYHDFNNRDKKNRSQVTELLEKINKMVMMNGGSYYTTEMFQKAERAIEEEMKRILREKEEETLRAEEELKAKYEGEFLKKQQAILSAATVASARGLAERENNFTKNPLRFLSSLCSIL</sequence>
<keyword evidence="7" id="KW-1185">Reference proteome</keyword>
<dbReference type="InterPro" id="IPR045058">
    <property type="entry name" value="GIMA/IAN/Toc"/>
</dbReference>
<evidence type="ECO:0000256" key="1">
    <source>
        <dbReference type="ARBA" id="ARBA00008535"/>
    </source>
</evidence>
<feature type="coiled-coil region" evidence="4">
    <location>
        <begin position="205"/>
        <end position="241"/>
    </location>
</feature>
<dbReference type="GeneID" id="109901144"/>
<dbReference type="FunFam" id="3.40.50.300:FF:000366">
    <property type="entry name" value="GTPase, IMAP family member 2"/>
    <property type="match status" value="1"/>
</dbReference>
<evidence type="ECO:0000259" key="5">
    <source>
        <dbReference type="PROSITE" id="PS51720"/>
    </source>
</evidence>
<evidence type="ECO:0000256" key="4">
    <source>
        <dbReference type="SAM" id="Coils"/>
    </source>
</evidence>
<evidence type="ECO:0000313" key="6">
    <source>
        <dbReference type="Ensembl" id="ENSOKIP00005031829.1"/>
    </source>
</evidence>
<gene>
    <name evidence="6" type="primary">LOC109901144</name>
</gene>
<keyword evidence="4" id="KW-0175">Coiled coil</keyword>
<dbReference type="RefSeq" id="XP_020352777.1">
    <property type="nucleotide sequence ID" value="XM_020497188.2"/>
</dbReference>
<dbReference type="PANTHER" id="PTHR10903:SF112">
    <property type="entry name" value="SI:CH211-113E8.5"/>
    <property type="match status" value="1"/>
</dbReference>
<dbReference type="Pfam" id="PF04548">
    <property type="entry name" value="AIG1"/>
    <property type="match status" value="1"/>
</dbReference>
<dbReference type="InterPro" id="IPR006703">
    <property type="entry name" value="G_AIG1"/>
</dbReference>
<evidence type="ECO:0000313" key="7">
    <source>
        <dbReference type="Proteomes" id="UP000694557"/>
    </source>
</evidence>
<evidence type="ECO:0000256" key="3">
    <source>
        <dbReference type="ARBA" id="ARBA00023134"/>
    </source>
</evidence>
<dbReference type="Ensembl" id="ENSOKIT00005033631.1">
    <property type="protein sequence ID" value="ENSOKIP00005031829.1"/>
    <property type="gene ID" value="ENSOKIG00005013665.1"/>
</dbReference>
<dbReference type="PANTHER" id="PTHR10903">
    <property type="entry name" value="GTPASE, IMAP FAMILY MEMBER-RELATED"/>
    <property type="match status" value="1"/>
</dbReference>
<dbReference type="Gene3D" id="3.40.50.300">
    <property type="entry name" value="P-loop containing nucleotide triphosphate hydrolases"/>
    <property type="match status" value="1"/>
</dbReference>
<dbReference type="Proteomes" id="UP000694557">
    <property type="component" value="Unassembled WGS sequence"/>
</dbReference>
<evidence type="ECO:0000256" key="2">
    <source>
        <dbReference type="ARBA" id="ARBA00022741"/>
    </source>
</evidence>
<dbReference type="KEGG" id="oki:109901144"/>
<dbReference type="GeneTree" id="ENSGT01120000271858"/>
<dbReference type="CDD" id="cd01852">
    <property type="entry name" value="AIG1"/>
    <property type="match status" value="1"/>
</dbReference>